<organism evidence="1">
    <name type="scientific">marine sediment metagenome</name>
    <dbReference type="NCBI Taxonomy" id="412755"/>
    <lineage>
        <taxon>unclassified sequences</taxon>
        <taxon>metagenomes</taxon>
        <taxon>ecological metagenomes</taxon>
    </lineage>
</organism>
<dbReference type="AlphaFoldDB" id="X1H6W5"/>
<reference evidence="1" key="1">
    <citation type="journal article" date="2014" name="Front. Microbiol.">
        <title>High frequency of phylogenetically diverse reductive dehalogenase-homologous genes in deep subseafloor sedimentary metagenomes.</title>
        <authorList>
            <person name="Kawai M."/>
            <person name="Futagami T."/>
            <person name="Toyoda A."/>
            <person name="Takaki Y."/>
            <person name="Nishi S."/>
            <person name="Hori S."/>
            <person name="Arai W."/>
            <person name="Tsubouchi T."/>
            <person name="Morono Y."/>
            <person name="Uchiyama I."/>
            <person name="Ito T."/>
            <person name="Fujiyama A."/>
            <person name="Inagaki F."/>
            <person name="Takami H."/>
        </authorList>
    </citation>
    <scope>NUCLEOTIDE SEQUENCE</scope>
    <source>
        <strain evidence="1">Expedition CK06-06</strain>
    </source>
</reference>
<sequence>RERSNNRGKIAYLNKLNSMIPHHEETKQTAFNQTKTLLEKLGRPDKDISKILKKFNEIHPHFKKSKKFRSPKKLIPCVIYFYYKINNIIIDQVILLENSDLSNAELNVFRRGMENFWSKYQSRDRKKYILNRIGGVITEKKLGTDLYFQSEKILDKFWDLIKDSKDDVIAGLVIGIAKIRSKREDVALGSICEFLRISQGTLQKSVQRKLFDLHGIKNKEKGFKNKVEFLDEIGLFKGL</sequence>
<proteinExistence type="predicted"/>
<protein>
    <submittedName>
        <fullName evidence="1">Uncharacterized protein</fullName>
    </submittedName>
</protein>
<dbReference type="EMBL" id="BARU01025326">
    <property type="protein sequence ID" value="GAH65132.1"/>
    <property type="molecule type" value="Genomic_DNA"/>
</dbReference>
<name>X1H6W5_9ZZZZ</name>
<feature type="non-terminal residue" evidence="1">
    <location>
        <position position="1"/>
    </location>
</feature>
<accession>X1H6W5</accession>
<gene>
    <name evidence="1" type="ORF">S03H2_40820</name>
</gene>
<evidence type="ECO:0000313" key="1">
    <source>
        <dbReference type="EMBL" id="GAH65132.1"/>
    </source>
</evidence>
<comment type="caution">
    <text evidence="1">The sequence shown here is derived from an EMBL/GenBank/DDBJ whole genome shotgun (WGS) entry which is preliminary data.</text>
</comment>